<dbReference type="GO" id="GO:1901678">
    <property type="term" value="P:iron coordination entity transport"/>
    <property type="evidence" value="ECO:0007669"/>
    <property type="project" value="UniProtKB-ARBA"/>
</dbReference>
<comment type="subcellular location">
    <subcellularLocation>
        <location evidence="1">Cell envelope</location>
    </subcellularLocation>
</comment>
<dbReference type="PANTHER" id="PTHR30532:SF21">
    <property type="entry name" value="SIDEROPHORE-BINDING LIPOPROTEIN YFIY-RELATED"/>
    <property type="match status" value="1"/>
</dbReference>
<keyword evidence="3" id="KW-0813">Transport</keyword>
<proteinExistence type="inferred from homology"/>
<dbReference type="InterPro" id="IPR002491">
    <property type="entry name" value="ABC_transptr_periplasmic_BD"/>
</dbReference>
<dbReference type="InterPro" id="IPR051313">
    <property type="entry name" value="Bact_iron-sidero_bind"/>
</dbReference>
<dbReference type="Pfam" id="PF01497">
    <property type="entry name" value="Peripla_BP_2"/>
    <property type="match status" value="1"/>
</dbReference>
<keyword evidence="4" id="KW-0732">Signal</keyword>
<evidence type="ECO:0000256" key="1">
    <source>
        <dbReference type="ARBA" id="ARBA00004196"/>
    </source>
</evidence>
<name>A0A4P6ERW8_9BACL</name>
<organism evidence="6 7">
    <name type="scientific">Paenibacillus protaetiae</name>
    <dbReference type="NCBI Taxonomy" id="2509456"/>
    <lineage>
        <taxon>Bacteria</taxon>
        <taxon>Bacillati</taxon>
        <taxon>Bacillota</taxon>
        <taxon>Bacilli</taxon>
        <taxon>Bacillales</taxon>
        <taxon>Paenibacillaceae</taxon>
        <taxon>Paenibacillus</taxon>
    </lineage>
</organism>
<dbReference type="SUPFAM" id="SSF53807">
    <property type="entry name" value="Helical backbone' metal receptor"/>
    <property type="match status" value="1"/>
</dbReference>
<dbReference type="KEGG" id="pprt:ET464_04900"/>
<dbReference type="OrthoDB" id="2901226at2"/>
<sequence>MRRLAFRDQQIRAKPNGHYTICALVGKGLARPSAHCRRISGVHAQAEQWLDKYDRRAAVIRERLQKRVGESSIMAIHVMHGQIYRFGRRNLGTVLYNDLQLRFAGHSPGNDYEPITFEQLAACNPDKLLAAVSDDPQSAALWAAVTAKAEWKELTAVRRGGVYRIKPDPWFDYSALGNERILNAVDKLFS</sequence>
<protein>
    <recommendedName>
        <fullName evidence="5">Fe/B12 periplasmic-binding domain-containing protein</fullName>
    </recommendedName>
</protein>
<keyword evidence="7" id="KW-1185">Reference proteome</keyword>
<dbReference type="Gene3D" id="3.40.50.1980">
    <property type="entry name" value="Nitrogenase molybdenum iron protein domain"/>
    <property type="match status" value="1"/>
</dbReference>
<evidence type="ECO:0000313" key="7">
    <source>
        <dbReference type="Proteomes" id="UP000293568"/>
    </source>
</evidence>
<comment type="similarity">
    <text evidence="2">Belongs to the bacterial solute-binding protein 8 family.</text>
</comment>
<dbReference type="PANTHER" id="PTHR30532">
    <property type="entry name" value="IRON III DICITRATE-BINDING PERIPLASMIC PROTEIN"/>
    <property type="match status" value="1"/>
</dbReference>
<dbReference type="GO" id="GO:0030288">
    <property type="term" value="C:outer membrane-bounded periplasmic space"/>
    <property type="evidence" value="ECO:0007669"/>
    <property type="project" value="TreeGrafter"/>
</dbReference>
<evidence type="ECO:0000259" key="5">
    <source>
        <dbReference type="PROSITE" id="PS50983"/>
    </source>
</evidence>
<dbReference type="AlphaFoldDB" id="A0A4P6ERW8"/>
<evidence type="ECO:0000256" key="3">
    <source>
        <dbReference type="ARBA" id="ARBA00022448"/>
    </source>
</evidence>
<accession>A0A4P6ERW8</accession>
<dbReference type="PROSITE" id="PS50983">
    <property type="entry name" value="FE_B12_PBP"/>
    <property type="match status" value="1"/>
</dbReference>
<feature type="domain" description="Fe/B12 periplasmic-binding" evidence="5">
    <location>
        <begin position="1"/>
        <end position="190"/>
    </location>
</feature>
<dbReference type="EMBL" id="CP035492">
    <property type="protein sequence ID" value="QAY65820.1"/>
    <property type="molecule type" value="Genomic_DNA"/>
</dbReference>
<evidence type="ECO:0000256" key="2">
    <source>
        <dbReference type="ARBA" id="ARBA00008814"/>
    </source>
</evidence>
<reference evidence="6 7" key="1">
    <citation type="submission" date="2019-01" db="EMBL/GenBank/DDBJ databases">
        <title>Genome sequencing of strain FW100M-2.</title>
        <authorList>
            <person name="Heo J."/>
            <person name="Kim S.-J."/>
            <person name="Kim J.-S."/>
            <person name="Hong S.-B."/>
            <person name="Kwon S.-W."/>
        </authorList>
    </citation>
    <scope>NUCLEOTIDE SEQUENCE [LARGE SCALE GENOMIC DNA]</scope>
    <source>
        <strain evidence="6 7">FW100M-2</strain>
    </source>
</reference>
<dbReference type="Proteomes" id="UP000293568">
    <property type="component" value="Chromosome"/>
</dbReference>
<evidence type="ECO:0000256" key="4">
    <source>
        <dbReference type="ARBA" id="ARBA00022729"/>
    </source>
</evidence>
<evidence type="ECO:0000313" key="6">
    <source>
        <dbReference type="EMBL" id="QAY65820.1"/>
    </source>
</evidence>
<gene>
    <name evidence="6" type="ORF">ET464_04900</name>
</gene>